<evidence type="ECO:0000256" key="5">
    <source>
        <dbReference type="ARBA" id="ARBA00022630"/>
    </source>
</evidence>
<evidence type="ECO:0000256" key="18">
    <source>
        <dbReference type="SAM" id="MobiDB-lite"/>
    </source>
</evidence>
<evidence type="ECO:0000256" key="16">
    <source>
        <dbReference type="HAMAP-Rule" id="MF_00427"/>
    </source>
</evidence>
<evidence type="ECO:0000256" key="13">
    <source>
        <dbReference type="ARBA" id="ARBA00023075"/>
    </source>
</evidence>
<evidence type="ECO:0000256" key="11">
    <source>
        <dbReference type="ARBA" id="ARBA00023053"/>
    </source>
</evidence>
<keyword evidence="7 16" id="KW-0812">Transmembrane</keyword>
<feature type="region of interest" description="Disordered" evidence="18">
    <location>
        <begin position="244"/>
        <end position="276"/>
    </location>
</feature>
<dbReference type="EMBL" id="FNFO01000004">
    <property type="protein sequence ID" value="SDL02028.1"/>
    <property type="molecule type" value="Genomic_DNA"/>
</dbReference>
<dbReference type="STRING" id="1075417.SAMN05421823_104162"/>
<dbReference type="GO" id="GO:0016655">
    <property type="term" value="F:oxidoreductase activity, acting on NAD(P)H, quinone or similar compound as acceptor"/>
    <property type="evidence" value="ECO:0007669"/>
    <property type="project" value="UniProtKB-UniRule"/>
</dbReference>
<keyword evidence="15 16" id="KW-0739">Sodium transport</keyword>
<dbReference type="HAMAP" id="MF_00427">
    <property type="entry name" value="NqrC"/>
    <property type="match status" value="1"/>
</dbReference>
<dbReference type="InterPro" id="IPR010204">
    <property type="entry name" value="NqrC"/>
</dbReference>
<evidence type="ECO:0000256" key="10">
    <source>
        <dbReference type="ARBA" id="ARBA00023027"/>
    </source>
</evidence>
<comment type="cofactor">
    <cofactor evidence="16 17">
        <name>FMN</name>
        <dbReference type="ChEBI" id="CHEBI:58210"/>
    </cofactor>
</comment>
<protein>
    <recommendedName>
        <fullName evidence="16 17">Na(+)-translocating NADH-quinone reductase subunit C</fullName>
        <shortName evidence="16 17">Na(+)-NQR subunit C</shortName>
        <shortName evidence="16 17">Na(+)-translocating NQR subunit C</shortName>
        <ecNumber evidence="16 17">7.2.1.1</ecNumber>
    </recommendedName>
    <alternativeName>
        <fullName evidence="16 17">NQR complex subunit C</fullName>
    </alternativeName>
    <alternativeName>
        <fullName evidence="16 17">NQR-1 subunit C</fullName>
    </alternativeName>
</protein>
<keyword evidence="2 16" id="KW-1003">Cell membrane</keyword>
<evidence type="ECO:0000256" key="14">
    <source>
        <dbReference type="ARBA" id="ARBA00023136"/>
    </source>
</evidence>
<comment type="subcellular location">
    <subcellularLocation>
        <location evidence="16">Cell membrane</location>
        <topology evidence="16">Single-pass membrane protein</topology>
    </subcellularLocation>
</comment>
<proteinExistence type="inferred from homology"/>
<feature type="transmembrane region" description="Helical" evidence="16">
    <location>
        <begin position="6"/>
        <end position="27"/>
    </location>
</feature>
<evidence type="ECO:0000256" key="17">
    <source>
        <dbReference type="PIRNR" id="PIRNR009437"/>
    </source>
</evidence>
<dbReference type="AlphaFoldDB" id="A0A1G9GMZ2"/>
<organism evidence="20 21">
    <name type="scientific">Catalinimonas alkaloidigena</name>
    <dbReference type="NCBI Taxonomy" id="1075417"/>
    <lineage>
        <taxon>Bacteria</taxon>
        <taxon>Pseudomonadati</taxon>
        <taxon>Bacteroidota</taxon>
        <taxon>Cytophagia</taxon>
        <taxon>Cytophagales</taxon>
        <taxon>Catalimonadaceae</taxon>
        <taxon>Catalinimonas</taxon>
    </lineage>
</organism>
<evidence type="ECO:0000256" key="8">
    <source>
        <dbReference type="ARBA" id="ARBA00022967"/>
    </source>
</evidence>
<keyword evidence="8 16" id="KW-1278">Translocase</keyword>
<keyword evidence="3" id="KW-0997">Cell inner membrane</keyword>
<dbReference type="Pfam" id="PF04205">
    <property type="entry name" value="FMN_bind"/>
    <property type="match status" value="1"/>
</dbReference>
<evidence type="ECO:0000259" key="19">
    <source>
        <dbReference type="SMART" id="SM00900"/>
    </source>
</evidence>
<keyword evidence="12 16" id="KW-0406">Ion transport</keyword>
<dbReference type="EC" id="7.2.1.1" evidence="16 17"/>
<evidence type="ECO:0000313" key="21">
    <source>
        <dbReference type="Proteomes" id="UP000198510"/>
    </source>
</evidence>
<name>A0A1G9GMZ2_9BACT</name>
<gene>
    <name evidence="16" type="primary">nqrC</name>
    <name evidence="20" type="ORF">SAMN05421823_104162</name>
</gene>
<feature type="compositionally biased region" description="Polar residues" evidence="18">
    <location>
        <begin position="267"/>
        <end position="276"/>
    </location>
</feature>
<evidence type="ECO:0000256" key="9">
    <source>
        <dbReference type="ARBA" id="ARBA00022989"/>
    </source>
</evidence>
<dbReference type="OrthoDB" id="9813828at2"/>
<feature type="domain" description="FMN-binding" evidence="19">
    <location>
        <begin position="134"/>
        <end position="236"/>
    </location>
</feature>
<evidence type="ECO:0000256" key="1">
    <source>
        <dbReference type="ARBA" id="ARBA00022448"/>
    </source>
</evidence>
<keyword evidence="10 16" id="KW-0520">NAD</keyword>
<dbReference type="RefSeq" id="WP_089682033.1">
    <property type="nucleotide sequence ID" value="NZ_FNFO01000004.1"/>
</dbReference>
<dbReference type="GO" id="GO:0006814">
    <property type="term" value="P:sodium ion transport"/>
    <property type="evidence" value="ECO:0007669"/>
    <property type="project" value="UniProtKB-UniRule"/>
</dbReference>
<accession>A0A1G9GMZ2</accession>
<dbReference type="PANTHER" id="PTHR37838">
    <property type="entry name" value="NA(+)-TRANSLOCATING NADH-QUINONE REDUCTASE SUBUNIT C"/>
    <property type="match status" value="1"/>
</dbReference>
<comment type="similarity">
    <text evidence="16 17">Belongs to the NqrC family.</text>
</comment>
<evidence type="ECO:0000256" key="12">
    <source>
        <dbReference type="ARBA" id="ARBA00023065"/>
    </source>
</evidence>
<keyword evidence="13 16" id="KW-0830">Ubiquinone</keyword>
<evidence type="ECO:0000256" key="4">
    <source>
        <dbReference type="ARBA" id="ARBA00022553"/>
    </source>
</evidence>
<evidence type="ECO:0000256" key="3">
    <source>
        <dbReference type="ARBA" id="ARBA00022519"/>
    </source>
</evidence>
<keyword evidence="5 16" id="KW-0285">Flavoprotein</keyword>
<keyword evidence="21" id="KW-1185">Reference proteome</keyword>
<evidence type="ECO:0000256" key="2">
    <source>
        <dbReference type="ARBA" id="ARBA00022475"/>
    </source>
</evidence>
<reference evidence="20 21" key="1">
    <citation type="submission" date="2016-10" db="EMBL/GenBank/DDBJ databases">
        <authorList>
            <person name="de Groot N.N."/>
        </authorList>
    </citation>
    <scope>NUCLEOTIDE SEQUENCE [LARGE SCALE GENOMIC DNA]</scope>
    <source>
        <strain evidence="20 21">DSM 25186</strain>
    </source>
</reference>
<comment type="function">
    <text evidence="16">NQR complex catalyzes the reduction of ubiquinone-1 to ubiquinol by two successive reactions, coupled with the transport of Na(+) ions from the cytoplasm to the periplasm. NqrA to NqrE are probably involved in the second step, the conversion of ubisemiquinone to ubiquinol.</text>
</comment>
<dbReference type="PIRSF" id="PIRSF009437">
    <property type="entry name" value="NQR-1_subunit_C"/>
    <property type="match status" value="1"/>
</dbReference>
<dbReference type="PANTHER" id="PTHR37838:SF1">
    <property type="entry name" value="NA(+)-TRANSLOCATING NADH-QUINONE REDUCTASE SUBUNIT C"/>
    <property type="match status" value="1"/>
</dbReference>
<evidence type="ECO:0000256" key="15">
    <source>
        <dbReference type="ARBA" id="ARBA00023201"/>
    </source>
</evidence>
<keyword evidence="14 16" id="KW-0472">Membrane</keyword>
<keyword evidence="9 16" id="KW-1133">Transmembrane helix</keyword>
<dbReference type="Proteomes" id="UP000198510">
    <property type="component" value="Unassembled WGS sequence"/>
</dbReference>
<keyword evidence="6 16" id="KW-0288">FMN</keyword>
<feature type="modified residue" description="FMN phosphoryl threonine" evidence="16">
    <location>
        <position position="219"/>
    </location>
</feature>
<comment type="catalytic activity">
    <reaction evidence="16 17">
        <text>a ubiquinone + n Na(+)(in) + NADH + H(+) = a ubiquinol + n Na(+)(out) + NAD(+)</text>
        <dbReference type="Rhea" id="RHEA:47748"/>
        <dbReference type="Rhea" id="RHEA-COMP:9565"/>
        <dbReference type="Rhea" id="RHEA-COMP:9566"/>
        <dbReference type="ChEBI" id="CHEBI:15378"/>
        <dbReference type="ChEBI" id="CHEBI:16389"/>
        <dbReference type="ChEBI" id="CHEBI:17976"/>
        <dbReference type="ChEBI" id="CHEBI:29101"/>
        <dbReference type="ChEBI" id="CHEBI:57540"/>
        <dbReference type="ChEBI" id="CHEBI:57945"/>
        <dbReference type="EC" id="7.2.1.1"/>
    </reaction>
</comment>
<sequence>MQQSNGYVIGFSAGLTIILGGLLALAATSLKPAQRKALDLDTKTQILSAVMDIDKSKDDVLGLYERRIKSTVVDINGNEVTTGPDGSPIVAEKVEIGGEYKKAPEQRLYPVFMLTEEGDSSKVESYILPMYGNGLWDKIWGFVALEKDLNTIRGVVFDHKSETPGLGARIAERYLQARYKGKHIYDESGDLVSVTMVKGESGNDTNYDDFHVDGMSGATLTGKGVNNMLQAYLSYYEPFIKKVQGGDQPTSPGKEVPAPPSEPVHNVDSTSLSLNN</sequence>
<keyword evidence="11 16" id="KW-0915">Sodium</keyword>
<keyword evidence="4 16" id="KW-0597">Phosphoprotein</keyword>
<comment type="subunit">
    <text evidence="16 17">Composed of six subunits; NqrA, NqrB, NqrC, NqrD, NqrE and NqrF.</text>
</comment>
<dbReference type="GO" id="GO:0010181">
    <property type="term" value="F:FMN binding"/>
    <property type="evidence" value="ECO:0007669"/>
    <property type="project" value="UniProtKB-UniRule"/>
</dbReference>
<dbReference type="NCBIfam" id="TIGR01938">
    <property type="entry name" value="nqrC"/>
    <property type="match status" value="1"/>
</dbReference>
<evidence type="ECO:0000256" key="7">
    <source>
        <dbReference type="ARBA" id="ARBA00022692"/>
    </source>
</evidence>
<dbReference type="InterPro" id="IPR007329">
    <property type="entry name" value="FMN-bd"/>
</dbReference>
<comment type="caution">
    <text evidence="16">Lacks conserved residue(s) required for the propagation of feature annotation.</text>
</comment>
<dbReference type="GO" id="GO:0005886">
    <property type="term" value="C:plasma membrane"/>
    <property type="evidence" value="ECO:0007669"/>
    <property type="project" value="UniProtKB-SubCell"/>
</dbReference>
<evidence type="ECO:0000256" key="6">
    <source>
        <dbReference type="ARBA" id="ARBA00022643"/>
    </source>
</evidence>
<evidence type="ECO:0000313" key="20">
    <source>
        <dbReference type="EMBL" id="SDL02028.1"/>
    </source>
</evidence>
<keyword evidence="1 16" id="KW-0813">Transport</keyword>
<dbReference type="SMART" id="SM00900">
    <property type="entry name" value="FMN_bind"/>
    <property type="match status" value="1"/>
</dbReference>